<accession>A0A0F9HEL9</accession>
<protein>
    <submittedName>
        <fullName evidence="2">Uncharacterized protein</fullName>
    </submittedName>
</protein>
<proteinExistence type="predicted"/>
<name>A0A0F9HEL9_9ZZZZ</name>
<evidence type="ECO:0000256" key="1">
    <source>
        <dbReference type="SAM" id="MobiDB-lite"/>
    </source>
</evidence>
<dbReference type="Pfam" id="PF23977">
    <property type="entry name" value="Pam3_Gp34"/>
    <property type="match status" value="1"/>
</dbReference>
<dbReference type="InterPro" id="IPR056957">
    <property type="entry name" value="Pam3_Gp34-like"/>
</dbReference>
<dbReference type="AlphaFoldDB" id="A0A0F9HEL9"/>
<reference evidence="2" key="1">
    <citation type="journal article" date="2015" name="Nature">
        <title>Complex archaea that bridge the gap between prokaryotes and eukaryotes.</title>
        <authorList>
            <person name="Spang A."/>
            <person name="Saw J.H."/>
            <person name="Jorgensen S.L."/>
            <person name="Zaremba-Niedzwiedzka K."/>
            <person name="Martijn J."/>
            <person name="Lind A.E."/>
            <person name="van Eijk R."/>
            <person name="Schleper C."/>
            <person name="Guy L."/>
            <person name="Ettema T.J."/>
        </authorList>
    </citation>
    <scope>NUCLEOTIDE SEQUENCE</scope>
</reference>
<feature type="non-terminal residue" evidence="2">
    <location>
        <position position="283"/>
    </location>
</feature>
<feature type="region of interest" description="Disordered" evidence="1">
    <location>
        <begin position="228"/>
        <end position="250"/>
    </location>
</feature>
<dbReference type="EMBL" id="LAZR01024930">
    <property type="protein sequence ID" value="KKL73537.1"/>
    <property type="molecule type" value="Genomic_DNA"/>
</dbReference>
<organism evidence="2">
    <name type="scientific">marine sediment metagenome</name>
    <dbReference type="NCBI Taxonomy" id="412755"/>
    <lineage>
        <taxon>unclassified sequences</taxon>
        <taxon>metagenomes</taxon>
        <taxon>ecological metagenomes</taxon>
    </lineage>
</organism>
<comment type="caution">
    <text evidence="2">The sequence shown here is derived from an EMBL/GenBank/DDBJ whole genome shotgun (WGS) entry which is preliminary data.</text>
</comment>
<gene>
    <name evidence="2" type="ORF">LCGC14_2073920</name>
</gene>
<feature type="region of interest" description="Disordered" evidence="1">
    <location>
        <begin position="1"/>
        <end position="22"/>
    </location>
</feature>
<sequence length="283" mass="30481">MTGQDQEQEKWGGDELDPDDLQIPEIKLIQATGGSLAKGEGAEAGDFHASLTGEVFKGKEGFDMVVVRMAKQRTYWGRPEISDEPPQCASLQVTPMGGQSIFGDDCAVCSHRIDAPGAVSSEERRKGCTIGYNILAIINEIPMILRPSGISAGAAKELYTQLTLNRQIAGQWFRAKTHVTSVPKTTPSGEAFGLRFGKLELITDEKELEFNADFAKQLLGTQIAQIPKEASPDEPVTPEPEQIPEKIPAPHPVGCQCEVCTTATEKTTAATEAPATEKTEKAA</sequence>
<evidence type="ECO:0000313" key="2">
    <source>
        <dbReference type="EMBL" id="KKL73537.1"/>
    </source>
</evidence>